<name>A0ABW9B4T7_9BURK</name>
<dbReference type="RefSeq" id="WP_408181767.1">
    <property type="nucleotide sequence ID" value="NZ_JAQQEZ010000055.1"/>
</dbReference>
<dbReference type="Proteomes" id="UP001629230">
    <property type="component" value="Unassembled WGS sequence"/>
</dbReference>
<dbReference type="InterPro" id="IPR015590">
    <property type="entry name" value="Aldehyde_DH_dom"/>
</dbReference>
<evidence type="ECO:0000259" key="2">
    <source>
        <dbReference type="Pfam" id="PF00171"/>
    </source>
</evidence>
<comment type="caution">
    <text evidence="3">The sequence shown here is derived from an EMBL/GenBank/DDBJ whole genome shotgun (WGS) entry which is preliminary data.</text>
</comment>
<sequence length="419" mass="44902">MRDGQTDAPELARHVCHSGAGTSATRRFDVLSPYDGTVIGRAPDIDVQTLASSFDEGSRVAGNLQNTHPIQERLRSWAGKIGSQHEELARVVSLETGKPIRFARVEVATALAALNAYCSCPSIPLVRDWTAARSAFSILNWRDPVLATVKEAIAVLSSGRALVIKPSSRAPLASRTLASLWAEGGNLDKLLCVAPSINAIGMLRTALRSSHVTEVRFHGSRDVGSYVSRACHEAVVPVKISQSERAPMVIDADADIDAGCDAVIERVFLPPLLAGPERVSCLYVHNSVADALVPILIDRAARLHIGDPVDEQTQIGPVIDDVAAAFVSEQVDDALLDGATLAAGLVVLDGRLIQPIVLDHAKPFMRVCVEEAEGPILPVIRFGHQSELPRTMCLTTNTLTPSVTGERGDWSRPSSYNSN</sequence>
<protein>
    <submittedName>
        <fullName evidence="3">Aldehyde dehydrogenase family protein</fullName>
    </submittedName>
</protein>
<evidence type="ECO:0000256" key="1">
    <source>
        <dbReference type="ARBA" id="ARBA00023002"/>
    </source>
</evidence>
<feature type="domain" description="Aldehyde dehydrogenase" evidence="2">
    <location>
        <begin position="24"/>
        <end position="392"/>
    </location>
</feature>
<keyword evidence="4" id="KW-1185">Reference proteome</keyword>
<dbReference type="PANTHER" id="PTHR11699">
    <property type="entry name" value="ALDEHYDE DEHYDROGENASE-RELATED"/>
    <property type="match status" value="1"/>
</dbReference>
<dbReference type="InterPro" id="IPR016163">
    <property type="entry name" value="Ald_DH_C"/>
</dbReference>
<dbReference type="SUPFAM" id="SSF53720">
    <property type="entry name" value="ALDH-like"/>
    <property type="match status" value="1"/>
</dbReference>
<keyword evidence="1" id="KW-0560">Oxidoreductase</keyword>
<gene>
    <name evidence="3" type="ORF">PQR57_40390</name>
</gene>
<dbReference type="Pfam" id="PF00171">
    <property type="entry name" value="Aldedh"/>
    <property type="match status" value="1"/>
</dbReference>
<proteinExistence type="predicted"/>
<dbReference type="Gene3D" id="3.40.309.10">
    <property type="entry name" value="Aldehyde Dehydrogenase, Chain A, domain 2"/>
    <property type="match status" value="1"/>
</dbReference>
<dbReference type="EMBL" id="JAQQEZ010000055">
    <property type="protein sequence ID" value="MFM0007203.1"/>
    <property type="molecule type" value="Genomic_DNA"/>
</dbReference>
<dbReference type="InterPro" id="IPR016162">
    <property type="entry name" value="Ald_DH_N"/>
</dbReference>
<reference evidence="3 4" key="1">
    <citation type="journal article" date="2024" name="Chem. Sci.">
        <title>Discovery of megapolipeptins by genome mining of a Burkholderiales bacteria collection.</title>
        <authorList>
            <person name="Paulo B.S."/>
            <person name="Recchia M.J.J."/>
            <person name="Lee S."/>
            <person name="Fergusson C.H."/>
            <person name="Romanowski S.B."/>
            <person name="Hernandez A."/>
            <person name="Krull N."/>
            <person name="Liu D.Y."/>
            <person name="Cavanagh H."/>
            <person name="Bos A."/>
            <person name="Gray C.A."/>
            <person name="Murphy B.T."/>
            <person name="Linington R.G."/>
            <person name="Eustaquio A.S."/>
        </authorList>
    </citation>
    <scope>NUCLEOTIDE SEQUENCE [LARGE SCALE GENOMIC DNA]</scope>
    <source>
        <strain evidence="3 4">RL17-350-BIC-A</strain>
    </source>
</reference>
<dbReference type="Gene3D" id="3.40.605.10">
    <property type="entry name" value="Aldehyde Dehydrogenase, Chain A, domain 1"/>
    <property type="match status" value="1"/>
</dbReference>
<evidence type="ECO:0000313" key="3">
    <source>
        <dbReference type="EMBL" id="MFM0007203.1"/>
    </source>
</evidence>
<dbReference type="InterPro" id="IPR016161">
    <property type="entry name" value="Ald_DH/histidinol_DH"/>
</dbReference>
<organism evidence="3 4">
    <name type="scientific">Paraburkholderia dipogonis</name>
    <dbReference type="NCBI Taxonomy" id="1211383"/>
    <lineage>
        <taxon>Bacteria</taxon>
        <taxon>Pseudomonadati</taxon>
        <taxon>Pseudomonadota</taxon>
        <taxon>Betaproteobacteria</taxon>
        <taxon>Burkholderiales</taxon>
        <taxon>Burkholderiaceae</taxon>
        <taxon>Paraburkholderia</taxon>
    </lineage>
</organism>
<evidence type="ECO:0000313" key="4">
    <source>
        <dbReference type="Proteomes" id="UP001629230"/>
    </source>
</evidence>
<accession>A0ABW9B4T7</accession>